<dbReference type="AlphaFoldDB" id="A0A2U1PWZ9"/>
<comment type="similarity">
    <text evidence="6">Belongs to the major facilitator superfamily. Phosphate:H(+) symporter (TC 2.A.1.9) family.</text>
</comment>
<dbReference type="Gene3D" id="1.20.1250.20">
    <property type="entry name" value="MFS general substrate transporter like domains"/>
    <property type="match status" value="1"/>
</dbReference>
<feature type="transmembrane region" description="Helical" evidence="7">
    <location>
        <begin position="130"/>
        <end position="151"/>
    </location>
</feature>
<evidence type="ECO:0000256" key="7">
    <source>
        <dbReference type="SAM" id="Phobius"/>
    </source>
</evidence>
<keyword evidence="3 7" id="KW-0812">Transmembrane</keyword>
<dbReference type="GO" id="GO:0016020">
    <property type="term" value="C:membrane"/>
    <property type="evidence" value="ECO:0007669"/>
    <property type="project" value="UniProtKB-SubCell"/>
</dbReference>
<dbReference type="GO" id="GO:0022857">
    <property type="term" value="F:transmembrane transporter activity"/>
    <property type="evidence" value="ECO:0007669"/>
    <property type="project" value="InterPro"/>
</dbReference>
<proteinExistence type="inferred from homology"/>
<evidence type="ECO:0000256" key="5">
    <source>
        <dbReference type="ARBA" id="ARBA00023136"/>
    </source>
</evidence>
<evidence type="ECO:0000256" key="4">
    <source>
        <dbReference type="ARBA" id="ARBA00022989"/>
    </source>
</evidence>
<dbReference type="OrthoDB" id="8904098at2759"/>
<evidence type="ECO:0000313" key="8">
    <source>
        <dbReference type="EMBL" id="PWA90233.1"/>
    </source>
</evidence>
<keyword evidence="9" id="KW-1185">Reference proteome</keyword>
<feature type="transmembrane region" description="Helical" evidence="7">
    <location>
        <begin position="47"/>
        <end position="67"/>
    </location>
</feature>
<comment type="similarity">
    <text evidence="2">Belongs to the major facilitator superfamily. Proton-dependent oligopeptide transporter (POT/PTR) (TC 2.A.17) family.</text>
</comment>
<organism evidence="8 9">
    <name type="scientific">Artemisia annua</name>
    <name type="common">Sweet wormwood</name>
    <dbReference type="NCBI Taxonomy" id="35608"/>
    <lineage>
        <taxon>Eukaryota</taxon>
        <taxon>Viridiplantae</taxon>
        <taxon>Streptophyta</taxon>
        <taxon>Embryophyta</taxon>
        <taxon>Tracheophyta</taxon>
        <taxon>Spermatophyta</taxon>
        <taxon>Magnoliopsida</taxon>
        <taxon>eudicotyledons</taxon>
        <taxon>Gunneridae</taxon>
        <taxon>Pentapetalae</taxon>
        <taxon>asterids</taxon>
        <taxon>campanulids</taxon>
        <taxon>Asterales</taxon>
        <taxon>Asteraceae</taxon>
        <taxon>Asteroideae</taxon>
        <taxon>Anthemideae</taxon>
        <taxon>Artemisiinae</taxon>
        <taxon>Artemisia</taxon>
    </lineage>
</organism>
<feature type="transmembrane region" description="Helical" evidence="7">
    <location>
        <begin position="6"/>
        <end position="27"/>
    </location>
</feature>
<evidence type="ECO:0000313" key="9">
    <source>
        <dbReference type="Proteomes" id="UP000245207"/>
    </source>
</evidence>
<dbReference type="Proteomes" id="UP000245207">
    <property type="component" value="Unassembled WGS sequence"/>
</dbReference>
<accession>A0A2U1PWZ9</accession>
<name>A0A2U1PWZ9_ARTAN</name>
<evidence type="ECO:0000256" key="3">
    <source>
        <dbReference type="ARBA" id="ARBA00022692"/>
    </source>
</evidence>
<dbReference type="EMBL" id="PKPP01000644">
    <property type="protein sequence ID" value="PWA90233.1"/>
    <property type="molecule type" value="Genomic_DNA"/>
</dbReference>
<sequence>MGPHFEIPPACLTLFTTICILISIIVYDRYFVPLVKKYTKNPRGITLLQRMVVGIAIHVVIMIIASVAERQRLSVANDHGKTEKGEIVPLSIFVLLLQFFLMGTAHNFLEVAKLDFFYDQAPEGMKSLETAYFTTSLGVAFFLSSFILSIVANVTKRYGHKGWIHYVFLMVLCFLNFVFFFEIVN</sequence>
<reference evidence="8 9" key="1">
    <citation type="journal article" date="2018" name="Mol. Plant">
        <title>The genome of Artemisia annua provides insight into the evolution of Asteraceae family and artemisinin biosynthesis.</title>
        <authorList>
            <person name="Shen Q."/>
            <person name="Zhang L."/>
            <person name="Liao Z."/>
            <person name="Wang S."/>
            <person name="Yan T."/>
            <person name="Shi P."/>
            <person name="Liu M."/>
            <person name="Fu X."/>
            <person name="Pan Q."/>
            <person name="Wang Y."/>
            <person name="Lv Z."/>
            <person name="Lu X."/>
            <person name="Zhang F."/>
            <person name="Jiang W."/>
            <person name="Ma Y."/>
            <person name="Chen M."/>
            <person name="Hao X."/>
            <person name="Li L."/>
            <person name="Tang Y."/>
            <person name="Lv G."/>
            <person name="Zhou Y."/>
            <person name="Sun X."/>
            <person name="Brodelius P.E."/>
            <person name="Rose J.K.C."/>
            <person name="Tang K."/>
        </authorList>
    </citation>
    <scope>NUCLEOTIDE SEQUENCE [LARGE SCALE GENOMIC DNA]</scope>
    <source>
        <strain evidence="9">cv. Huhao1</strain>
        <tissue evidence="8">Leaf</tissue>
    </source>
</reference>
<protein>
    <submittedName>
        <fullName evidence="8">Proton-dependent oligopeptide transporter family</fullName>
    </submittedName>
</protein>
<dbReference type="InterPro" id="IPR000109">
    <property type="entry name" value="POT_fam"/>
</dbReference>
<evidence type="ECO:0000256" key="2">
    <source>
        <dbReference type="ARBA" id="ARBA00005982"/>
    </source>
</evidence>
<evidence type="ECO:0000256" key="6">
    <source>
        <dbReference type="ARBA" id="ARBA00044504"/>
    </source>
</evidence>
<dbReference type="InterPro" id="IPR036259">
    <property type="entry name" value="MFS_trans_sf"/>
</dbReference>
<comment type="caution">
    <text evidence="8">The sequence shown here is derived from an EMBL/GenBank/DDBJ whole genome shotgun (WGS) entry which is preliminary data.</text>
</comment>
<dbReference type="STRING" id="35608.A0A2U1PWZ9"/>
<keyword evidence="5 7" id="KW-0472">Membrane</keyword>
<keyword evidence="4 7" id="KW-1133">Transmembrane helix</keyword>
<dbReference type="SUPFAM" id="SSF103473">
    <property type="entry name" value="MFS general substrate transporter"/>
    <property type="match status" value="1"/>
</dbReference>
<feature type="transmembrane region" description="Helical" evidence="7">
    <location>
        <begin position="87"/>
        <end position="109"/>
    </location>
</feature>
<gene>
    <name evidence="8" type="ORF">CTI12_AA094180</name>
</gene>
<evidence type="ECO:0000256" key="1">
    <source>
        <dbReference type="ARBA" id="ARBA00004141"/>
    </source>
</evidence>
<feature type="transmembrane region" description="Helical" evidence="7">
    <location>
        <begin position="163"/>
        <end position="184"/>
    </location>
</feature>
<dbReference type="Pfam" id="PF00854">
    <property type="entry name" value="PTR2"/>
    <property type="match status" value="1"/>
</dbReference>
<comment type="subcellular location">
    <subcellularLocation>
        <location evidence="1">Membrane</location>
        <topology evidence="1">Multi-pass membrane protein</topology>
    </subcellularLocation>
</comment>
<dbReference type="PANTHER" id="PTHR11654">
    <property type="entry name" value="OLIGOPEPTIDE TRANSPORTER-RELATED"/>
    <property type="match status" value="1"/>
</dbReference>